<dbReference type="InterPro" id="IPR013805">
    <property type="entry name" value="GrpE_CC"/>
</dbReference>
<comment type="function">
    <text evidence="7 10 11">Participates actively in the response to hyperosmotic and heat shock by preventing the aggregation of stress-denatured proteins, in association with DnaK and GrpE. It is the nucleotide exchange factor for DnaK and may function as a thermosensor. Unfolded proteins bind initially to DnaJ; upon interaction with the DnaJ-bound protein, DnaK hydrolyzes its bound ATP, resulting in the formation of a stable complex. GrpE releases ADP from DnaK; ATP binding to DnaK triggers the release of the substrate protein, thus completing the reaction cycle. Several rounds of ATP-dependent interactions between DnaJ, DnaK and GrpE are required for fully efficient folding.</text>
</comment>
<dbReference type="GO" id="GO:0005737">
    <property type="term" value="C:cytoplasm"/>
    <property type="evidence" value="ECO:0007669"/>
    <property type="project" value="UniProtKB-SubCell"/>
</dbReference>
<evidence type="ECO:0000256" key="2">
    <source>
        <dbReference type="ARBA" id="ARBA00009054"/>
    </source>
</evidence>
<dbReference type="FunFam" id="2.30.22.10:FF:000001">
    <property type="entry name" value="Protein GrpE"/>
    <property type="match status" value="1"/>
</dbReference>
<evidence type="ECO:0000256" key="11">
    <source>
        <dbReference type="RuleBase" id="RU000639"/>
    </source>
</evidence>
<name>A0A3D5QA05_FLESI</name>
<evidence type="ECO:0000256" key="6">
    <source>
        <dbReference type="ARBA" id="ARBA00023186"/>
    </source>
</evidence>
<comment type="caution">
    <text evidence="14">The sequence shown here is derived from an EMBL/GenBank/DDBJ whole genome shotgun (WGS) entry which is preliminary data.</text>
</comment>
<dbReference type="GO" id="GO:0051087">
    <property type="term" value="F:protein-folding chaperone binding"/>
    <property type="evidence" value="ECO:0007669"/>
    <property type="project" value="InterPro"/>
</dbReference>
<proteinExistence type="inferred from homology"/>
<dbReference type="Gene3D" id="3.90.20.20">
    <property type="match status" value="1"/>
</dbReference>
<organism evidence="14 15">
    <name type="scientific">Flexistipes sinusarabici</name>
    <dbReference type="NCBI Taxonomy" id="2352"/>
    <lineage>
        <taxon>Bacteria</taxon>
        <taxon>Pseudomonadati</taxon>
        <taxon>Deferribacterota</taxon>
        <taxon>Deferribacteres</taxon>
        <taxon>Deferribacterales</taxon>
        <taxon>Flexistipitaceae</taxon>
        <taxon>Flexistipes</taxon>
    </lineage>
</organism>
<dbReference type="PANTHER" id="PTHR21237">
    <property type="entry name" value="GRPE PROTEIN"/>
    <property type="match status" value="1"/>
</dbReference>
<evidence type="ECO:0000313" key="14">
    <source>
        <dbReference type="EMBL" id="HCW92657.1"/>
    </source>
</evidence>
<evidence type="ECO:0000256" key="8">
    <source>
        <dbReference type="ARBA" id="ARBA00072274"/>
    </source>
</evidence>
<dbReference type="GO" id="GO:0006457">
    <property type="term" value="P:protein folding"/>
    <property type="evidence" value="ECO:0007669"/>
    <property type="project" value="InterPro"/>
</dbReference>
<evidence type="ECO:0000256" key="5">
    <source>
        <dbReference type="ARBA" id="ARBA00023016"/>
    </source>
</evidence>
<evidence type="ECO:0000256" key="13">
    <source>
        <dbReference type="SAM" id="MobiDB-lite"/>
    </source>
</evidence>
<evidence type="ECO:0000256" key="12">
    <source>
        <dbReference type="RuleBase" id="RU004478"/>
    </source>
</evidence>
<dbReference type="HAMAP" id="MF_01151">
    <property type="entry name" value="GrpE"/>
    <property type="match status" value="1"/>
</dbReference>
<dbReference type="PRINTS" id="PR00773">
    <property type="entry name" value="GRPEPROTEIN"/>
</dbReference>
<dbReference type="RefSeq" id="WP_273265973.1">
    <property type="nucleotide sequence ID" value="NZ_JAAZVV010000045.1"/>
</dbReference>
<dbReference type="Gene3D" id="2.30.22.10">
    <property type="entry name" value="Head domain of nucleotide exchange factor GrpE"/>
    <property type="match status" value="1"/>
</dbReference>
<accession>A0A3D5QA05</accession>
<feature type="compositionally biased region" description="Basic and acidic residues" evidence="13">
    <location>
        <begin position="1"/>
        <end position="28"/>
    </location>
</feature>
<dbReference type="EMBL" id="DPPF01000066">
    <property type="protein sequence ID" value="HCW92657.1"/>
    <property type="molecule type" value="Genomic_DNA"/>
</dbReference>
<dbReference type="NCBIfam" id="NF010738">
    <property type="entry name" value="PRK14140.1"/>
    <property type="match status" value="1"/>
</dbReference>
<evidence type="ECO:0000256" key="7">
    <source>
        <dbReference type="ARBA" id="ARBA00053401"/>
    </source>
</evidence>
<evidence type="ECO:0000313" key="15">
    <source>
        <dbReference type="Proteomes" id="UP000262325"/>
    </source>
</evidence>
<dbReference type="Pfam" id="PF01025">
    <property type="entry name" value="GrpE"/>
    <property type="match status" value="1"/>
</dbReference>
<dbReference type="GO" id="GO:0051082">
    <property type="term" value="F:unfolded protein binding"/>
    <property type="evidence" value="ECO:0007669"/>
    <property type="project" value="TreeGrafter"/>
</dbReference>
<comment type="subunit">
    <text evidence="3 10">Homodimer.</text>
</comment>
<evidence type="ECO:0000256" key="4">
    <source>
        <dbReference type="ARBA" id="ARBA00022490"/>
    </source>
</evidence>
<dbReference type="InterPro" id="IPR009012">
    <property type="entry name" value="GrpE_head"/>
</dbReference>
<dbReference type="GO" id="GO:0042803">
    <property type="term" value="F:protein homodimerization activity"/>
    <property type="evidence" value="ECO:0007669"/>
    <property type="project" value="InterPro"/>
</dbReference>
<sequence length="216" mass="25121">MKNKEDEFVNKENVEEKDDEKENNKGEAEPEAAFDNDEKKSDEEEKDEEVEILKKDREKLAKELQEAKDKVLRISADTDNYRKRLAKESEDKVKYANQGLILELLNVVDHLEMALDHSAEDSNVEALRNGVELTLKQFKDVLKKYGVEEIKAKEGDTFDPNIHEAMMLDERHDLGNNCISTVMQKGYKLHNRVIRSSKVRVNKKEEKNNTQEENNE</sequence>
<dbReference type="GO" id="GO:0000774">
    <property type="term" value="F:adenyl-nucleotide exchange factor activity"/>
    <property type="evidence" value="ECO:0007669"/>
    <property type="project" value="InterPro"/>
</dbReference>
<dbReference type="InterPro" id="IPR000740">
    <property type="entry name" value="GrpE"/>
</dbReference>
<dbReference type="PANTHER" id="PTHR21237:SF23">
    <property type="entry name" value="GRPE PROTEIN HOMOLOG, MITOCHONDRIAL"/>
    <property type="match status" value="1"/>
</dbReference>
<dbReference type="Proteomes" id="UP000262325">
    <property type="component" value="Unassembled WGS sequence"/>
</dbReference>
<gene>
    <name evidence="10 14" type="primary">grpE</name>
    <name evidence="14" type="ORF">DHM44_03140</name>
</gene>
<evidence type="ECO:0000256" key="9">
    <source>
        <dbReference type="ARBA" id="ARBA00076414"/>
    </source>
</evidence>
<dbReference type="PROSITE" id="PS01071">
    <property type="entry name" value="GRPE"/>
    <property type="match status" value="1"/>
</dbReference>
<keyword evidence="5 10" id="KW-0346">Stress response</keyword>
<evidence type="ECO:0000256" key="3">
    <source>
        <dbReference type="ARBA" id="ARBA00011738"/>
    </source>
</evidence>
<keyword evidence="6 10" id="KW-0143">Chaperone</keyword>
<evidence type="ECO:0000256" key="10">
    <source>
        <dbReference type="HAMAP-Rule" id="MF_01151"/>
    </source>
</evidence>
<reference evidence="14 15" key="1">
    <citation type="journal article" date="2018" name="Nat. Biotechnol.">
        <title>A standardized bacterial taxonomy based on genome phylogeny substantially revises the tree of life.</title>
        <authorList>
            <person name="Parks D.H."/>
            <person name="Chuvochina M."/>
            <person name="Waite D.W."/>
            <person name="Rinke C."/>
            <person name="Skarshewski A."/>
            <person name="Chaumeil P.A."/>
            <person name="Hugenholtz P."/>
        </authorList>
    </citation>
    <scope>NUCLEOTIDE SEQUENCE [LARGE SCALE GENOMIC DNA]</scope>
    <source>
        <strain evidence="14">UBA8672</strain>
    </source>
</reference>
<evidence type="ECO:0000256" key="1">
    <source>
        <dbReference type="ARBA" id="ARBA00004496"/>
    </source>
</evidence>
<dbReference type="CDD" id="cd00446">
    <property type="entry name" value="GrpE"/>
    <property type="match status" value="1"/>
</dbReference>
<dbReference type="SUPFAM" id="SSF58014">
    <property type="entry name" value="Coiled-coil domain of nucleotide exchange factor GrpE"/>
    <property type="match status" value="1"/>
</dbReference>
<feature type="region of interest" description="Disordered" evidence="13">
    <location>
        <begin position="1"/>
        <end position="51"/>
    </location>
</feature>
<comment type="subcellular location">
    <subcellularLocation>
        <location evidence="1 10">Cytoplasm</location>
    </subcellularLocation>
</comment>
<protein>
    <recommendedName>
        <fullName evidence="8 10">Protein GrpE</fullName>
    </recommendedName>
    <alternativeName>
        <fullName evidence="9 10">HSP-70 cofactor</fullName>
    </alternativeName>
</protein>
<dbReference type="SUPFAM" id="SSF51064">
    <property type="entry name" value="Head domain of nucleotide exchange factor GrpE"/>
    <property type="match status" value="1"/>
</dbReference>
<comment type="similarity">
    <text evidence="2 10 12">Belongs to the GrpE family.</text>
</comment>
<keyword evidence="4 10" id="KW-0963">Cytoplasm</keyword>
<dbReference type="AlphaFoldDB" id="A0A3D5QA05"/>